<proteinExistence type="predicted"/>
<name>A0A0E9TAP3_ANGAN</name>
<reference evidence="1" key="1">
    <citation type="submission" date="2014-11" db="EMBL/GenBank/DDBJ databases">
        <authorList>
            <person name="Amaro Gonzalez C."/>
        </authorList>
    </citation>
    <scope>NUCLEOTIDE SEQUENCE</scope>
</reference>
<dbReference type="AlphaFoldDB" id="A0A0E9TAP3"/>
<dbReference type="EMBL" id="GBXM01058814">
    <property type="protein sequence ID" value="JAH49763.1"/>
    <property type="molecule type" value="Transcribed_RNA"/>
</dbReference>
<protein>
    <submittedName>
        <fullName evidence="1">Uncharacterized protein</fullName>
    </submittedName>
</protein>
<sequence length="56" mass="6254">MRKLFSCSLRRLSHNLDTSSTSSAEALNFGRSTEESPCVRSGFCRSVEAEKIVKDE</sequence>
<accession>A0A0E9TAP3</accession>
<organism evidence="1">
    <name type="scientific">Anguilla anguilla</name>
    <name type="common">European freshwater eel</name>
    <name type="synonym">Muraena anguilla</name>
    <dbReference type="NCBI Taxonomy" id="7936"/>
    <lineage>
        <taxon>Eukaryota</taxon>
        <taxon>Metazoa</taxon>
        <taxon>Chordata</taxon>
        <taxon>Craniata</taxon>
        <taxon>Vertebrata</taxon>
        <taxon>Euteleostomi</taxon>
        <taxon>Actinopterygii</taxon>
        <taxon>Neopterygii</taxon>
        <taxon>Teleostei</taxon>
        <taxon>Anguilliformes</taxon>
        <taxon>Anguillidae</taxon>
        <taxon>Anguilla</taxon>
    </lineage>
</organism>
<evidence type="ECO:0000313" key="1">
    <source>
        <dbReference type="EMBL" id="JAH49763.1"/>
    </source>
</evidence>
<reference evidence="1" key="2">
    <citation type="journal article" date="2015" name="Fish Shellfish Immunol.">
        <title>Early steps in the European eel (Anguilla anguilla)-Vibrio vulnificus interaction in the gills: Role of the RtxA13 toxin.</title>
        <authorList>
            <person name="Callol A."/>
            <person name="Pajuelo D."/>
            <person name="Ebbesson L."/>
            <person name="Teles M."/>
            <person name="MacKenzie S."/>
            <person name="Amaro C."/>
        </authorList>
    </citation>
    <scope>NUCLEOTIDE SEQUENCE</scope>
</reference>